<organism evidence="1 2">
    <name type="scientific">Nannocystis punicea</name>
    <dbReference type="NCBI Taxonomy" id="2995304"/>
    <lineage>
        <taxon>Bacteria</taxon>
        <taxon>Pseudomonadati</taxon>
        <taxon>Myxococcota</taxon>
        <taxon>Polyangia</taxon>
        <taxon>Nannocystales</taxon>
        <taxon>Nannocystaceae</taxon>
        <taxon>Nannocystis</taxon>
    </lineage>
</organism>
<gene>
    <name evidence="1" type="ORF">O0S08_13770</name>
</gene>
<name>A0ABY7HD45_9BACT</name>
<keyword evidence="2" id="KW-1185">Reference proteome</keyword>
<dbReference type="EMBL" id="CP114040">
    <property type="protein sequence ID" value="WAS97211.1"/>
    <property type="molecule type" value="Genomic_DNA"/>
</dbReference>
<proteinExistence type="predicted"/>
<protein>
    <submittedName>
        <fullName evidence="1">Uncharacterized protein</fullName>
    </submittedName>
</protein>
<sequence length="137" mass="15121">MDNGFPSGEYDPSRVMQFIGGIEPKAYSPNARIAVLPTTPTRHFSRRQGQDGHIIRVKEPASQPPIIGTVTFTLMKTDPANDRLTELVGAEFVAYQLLDNAGKAKVLSEQCHVTEPEEGYSPQAETLSWTLQFTSVE</sequence>
<reference evidence="1" key="1">
    <citation type="submission" date="2022-11" db="EMBL/GenBank/DDBJ databases">
        <title>Minimal conservation of predation-associated metabolite biosynthetic gene clusters underscores biosynthetic potential of Myxococcota including descriptions for ten novel species: Archangium lansinium sp. nov., Myxococcus landrumus sp. nov., Nannocystis bai.</title>
        <authorList>
            <person name="Ahearne A."/>
            <person name="Stevens C."/>
            <person name="Dowd S."/>
        </authorList>
    </citation>
    <scope>NUCLEOTIDE SEQUENCE</scope>
    <source>
        <strain evidence="1">Fl3</strain>
    </source>
</reference>
<evidence type="ECO:0000313" key="1">
    <source>
        <dbReference type="EMBL" id="WAS97211.1"/>
    </source>
</evidence>
<accession>A0ABY7HD45</accession>
<dbReference type="Proteomes" id="UP001164459">
    <property type="component" value="Chromosome"/>
</dbReference>
<evidence type="ECO:0000313" key="2">
    <source>
        <dbReference type="Proteomes" id="UP001164459"/>
    </source>
</evidence>
<dbReference type="RefSeq" id="WP_269039575.1">
    <property type="nucleotide sequence ID" value="NZ_CP114040.1"/>
</dbReference>